<reference evidence="3" key="1">
    <citation type="submission" date="2016-06" db="EMBL/GenBank/DDBJ databases">
        <title>Parallel loss of symbiosis genes in relatives of nitrogen-fixing non-legume Parasponia.</title>
        <authorList>
            <person name="Van Velzen R."/>
            <person name="Holmer R."/>
            <person name="Bu F."/>
            <person name="Rutten L."/>
            <person name="Van Zeijl A."/>
            <person name="Liu W."/>
            <person name="Santuari L."/>
            <person name="Cao Q."/>
            <person name="Sharma T."/>
            <person name="Shen D."/>
            <person name="Roswanjaya Y."/>
            <person name="Wardhani T."/>
            <person name="Kalhor M.S."/>
            <person name="Jansen J."/>
            <person name="Van den Hoogen J."/>
            <person name="Gungor B."/>
            <person name="Hartog M."/>
            <person name="Hontelez J."/>
            <person name="Verver J."/>
            <person name="Yang W.-C."/>
            <person name="Schijlen E."/>
            <person name="Repin R."/>
            <person name="Schilthuizen M."/>
            <person name="Schranz E."/>
            <person name="Heidstra R."/>
            <person name="Miyata K."/>
            <person name="Fedorova E."/>
            <person name="Kohlen W."/>
            <person name="Bisseling T."/>
            <person name="Smit S."/>
            <person name="Geurts R."/>
        </authorList>
    </citation>
    <scope>NUCLEOTIDE SEQUENCE [LARGE SCALE GENOMIC DNA]</scope>
    <source>
        <strain evidence="3">cv. WU1-14</strain>
    </source>
</reference>
<name>A0A2P5DT94_PARAD</name>
<organism evidence="2 3">
    <name type="scientific">Parasponia andersonii</name>
    <name type="common">Sponia andersonii</name>
    <dbReference type="NCBI Taxonomy" id="3476"/>
    <lineage>
        <taxon>Eukaryota</taxon>
        <taxon>Viridiplantae</taxon>
        <taxon>Streptophyta</taxon>
        <taxon>Embryophyta</taxon>
        <taxon>Tracheophyta</taxon>
        <taxon>Spermatophyta</taxon>
        <taxon>Magnoliopsida</taxon>
        <taxon>eudicotyledons</taxon>
        <taxon>Gunneridae</taxon>
        <taxon>Pentapetalae</taxon>
        <taxon>rosids</taxon>
        <taxon>fabids</taxon>
        <taxon>Rosales</taxon>
        <taxon>Cannabaceae</taxon>
        <taxon>Parasponia</taxon>
    </lineage>
</organism>
<dbReference type="AlphaFoldDB" id="A0A2P5DT94"/>
<dbReference type="EMBL" id="JXTB01000018">
    <property type="protein sequence ID" value="PON76511.1"/>
    <property type="molecule type" value="Genomic_DNA"/>
</dbReference>
<evidence type="ECO:0000313" key="2">
    <source>
        <dbReference type="EMBL" id="PON76511.1"/>
    </source>
</evidence>
<accession>A0A2P5DT94</accession>
<feature type="region of interest" description="Disordered" evidence="1">
    <location>
        <begin position="39"/>
        <end position="71"/>
    </location>
</feature>
<keyword evidence="3" id="KW-1185">Reference proteome</keyword>
<feature type="compositionally biased region" description="Basic residues" evidence="1">
    <location>
        <begin position="44"/>
        <end position="53"/>
    </location>
</feature>
<sequence>MLLPQDHRLPILKIYRCDLGILPPINDRLESIRSHDIIDTNQGKTRRQPRKKPLNNVERDAGLIASTRGDAGKSASNRQLFLESLRVVGRQSA</sequence>
<evidence type="ECO:0000256" key="1">
    <source>
        <dbReference type="SAM" id="MobiDB-lite"/>
    </source>
</evidence>
<dbReference type="OrthoDB" id="10427545at2759"/>
<proteinExistence type="predicted"/>
<protein>
    <submittedName>
        <fullName evidence="2">Uncharacterized protein</fullName>
    </submittedName>
</protein>
<dbReference type="Proteomes" id="UP000237105">
    <property type="component" value="Unassembled WGS sequence"/>
</dbReference>
<evidence type="ECO:0000313" key="3">
    <source>
        <dbReference type="Proteomes" id="UP000237105"/>
    </source>
</evidence>
<gene>
    <name evidence="2" type="ORF">PanWU01x14_035650</name>
</gene>
<comment type="caution">
    <text evidence="2">The sequence shown here is derived from an EMBL/GenBank/DDBJ whole genome shotgun (WGS) entry which is preliminary data.</text>
</comment>